<organism evidence="1">
    <name type="scientific">Salmonella enterica</name>
    <name type="common">Salmonella choleraesuis</name>
    <dbReference type="NCBI Taxonomy" id="28901"/>
    <lineage>
        <taxon>Bacteria</taxon>
        <taxon>Pseudomonadati</taxon>
        <taxon>Pseudomonadota</taxon>
        <taxon>Gammaproteobacteria</taxon>
        <taxon>Enterobacterales</taxon>
        <taxon>Enterobacteriaceae</taxon>
        <taxon>Salmonella</taxon>
    </lineage>
</organism>
<feature type="non-terminal residue" evidence="1">
    <location>
        <position position="109"/>
    </location>
</feature>
<reference evidence="1" key="1">
    <citation type="submission" date="2018-07" db="EMBL/GenBank/DDBJ databases">
        <authorList>
            <consortium name="PulseNet: The National Subtyping Network for Foodborne Disease Surveillance"/>
            <person name="Tarr C.L."/>
            <person name="Trees E."/>
            <person name="Katz L.S."/>
            <person name="Carleton-Romer H.A."/>
            <person name="Stroika S."/>
            <person name="Kucerova Z."/>
            <person name="Roache K.F."/>
            <person name="Sabol A.L."/>
            <person name="Besser J."/>
            <person name="Gerner-Smidt P."/>
        </authorList>
    </citation>
    <scope>NUCLEOTIDE SEQUENCE</scope>
    <source>
        <strain evidence="1">PNUSAS044750</strain>
    </source>
</reference>
<protein>
    <submittedName>
        <fullName evidence="1">Uncharacterized protein</fullName>
    </submittedName>
</protein>
<accession>A0A5T8GNI9</accession>
<dbReference type="AlphaFoldDB" id="A0A5T8GNI9"/>
<proteinExistence type="predicted"/>
<sequence length="109" mass="12268">MVSAPPEHGHETPHEFFYDSPEEAIQHCVRLGPQFFLDTLNYPPLVTVIRGFEQHPGDAERAGYDCTDGAMTESIPADQFMTCTELGIMPVSFAPWDKPTDNWADRPDE</sequence>
<name>A0A5T8GNI9_SALER</name>
<comment type="caution">
    <text evidence="1">The sequence shown here is derived from an EMBL/GenBank/DDBJ whole genome shotgun (WGS) entry which is preliminary data.</text>
</comment>
<gene>
    <name evidence="1" type="ORF">DVE28_26045</name>
</gene>
<dbReference type="EMBL" id="AAGGBR010000095">
    <property type="protein sequence ID" value="EBN5354560.1"/>
    <property type="molecule type" value="Genomic_DNA"/>
</dbReference>
<evidence type="ECO:0000313" key="1">
    <source>
        <dbReference type="EMBL" id="EBN5354560.1"/>
    </source>
</evidence>